<evidence type="ECO:0000313" key="2">
    <source>
        <dbReference type="EMBL" id="KKL64992.1"/>
    </source>
</evidence>
<name>A0A0F9GPB5_9ZZZZ</name>
<feature type="compositionally biased region" description="Polar residues" evidence="1">
    <location>
        <begin position="31"/>
        <end position="41"/>
    </location>
</feature>
<dbReference type="EMBL" id="LAZR01027673">
    <property type="protein sequence ID" value="KKL64992.1"/>
    <property type="molecule type" value="Genomic_DNA"/>
</dbReference>
<reference evidence="2" key="1">
    <citation type="journal article" date="2015" name="Nature">
        <title>Complex archaea that bridge the gap between prokaryotes and eukaryotes.</title>
        <authorList>
            <person name="Spang A."/>
            <person name="Saw J.H."/>
            <person name="Jorgensen S.L."/>
            <person name="Zaremba-Niedzwiedzka K."/>
            <person name="Martijn J."/>
            <person name="Lind A.E."/>
            <person name="van Eijk R."/>
            <person name="Schleper C."/>
            <person name="Guy L."/>
            <person name="Ettema T.J."/>
        </authorList>
    </citation>
    <scope>NUCLEOTIDE SEQUENCE</scope>
</reference>
<feature type="non-terminal residue" evidence="2">
    <location>
        <position position="41"/>
    </location>
</feature>
<feature type="compositionally biased region" description="Basic and acidic residues" evidence="1">
    <location>
        <begin position="19"/>
        <end position="30"/>
    </location>
</feature>
<comment type="caution">
    <text evidence="2">The sequence shown here is derived from an EMBL/GenBank/DDBJ whole genome shotgun (WGS) entry which is preliminary data.</text>
</comment>
<gene>
    <name evidence="2" type="ORF">LCGC14_2159380</name>
</gene>
<evidence type="ECO:0000256" key="1">
    <source>
        <dbReference type="SAM" id="MobiDB-lite"/>
    </source>
</evidence>
<protein>
    <submittedName>
        <fullName evidence="2">Uncharacterized protein</fullName>
    </submittedName>
</protein>
<dbReference type="AlphaFoldDB" id="A0A0F9GPB5"/>
<accession>A0A0F9GPB5</accession>
<proteinExistence type="predicted"/>
<sequence length="41" mass="4681">MSYADSLDLVGKNQRQRKVREIRQDTREQDAVTSNLLTGMG</sequence>
<organism evidence="2">
    <name type="scientific">marine sediment metagenome</name>
    <dbReference type="NCBI Taxonomy" id="412755"/>
    <lineage>
        <taxon>unclassified sequences</taxon>
        <taxon>metagenomes</taxon>
        <taxon>ecological metagenomes</taxon>
    </lineage>
</organism>
<feature type="region of interest" description="Disordered" evidence="1">
    <location>
        <begin position="1"/>
        <end position="41"/>
    </location>
</feature>